<dbReference type="EMBL" id="KQ459984">
    <property type="protein sequence ID" value="KPJ18984.1"/>
    <property type="molecule type" value="Genomic_DNA"/>
</dbReference>
<keyword evidence="8" id="KW-0807">Transducer</keyword>
<keyword evidence="7" id="KW-0675">Receptor</keyword>
<dbReference type="GO" id="GO:0004984">
    <property type="term" value="F:olfactory receptor activity"/>
    <property type="evidence" value="ECO:0007669"/>
    <property type="project" value="InterPro"/>
</dbReference>
<evidence type="ECO:0000256" key="2">
    <source>
        <dbReference type="ARBA" id="ARBA00022606"/>
    </source>
</evidence>
<keyword evidence="5" id="KW-1133">Transmembrane helix</keyword>
<keyword evidence="4" id="KW-0552">Olfaction</keyword>
<comment type="subcellular location">
    <subcellularLocation>
        <location evidence="1">Membrane</location>
        <topology evidence="1">Multi-pass membrane protein</topology>
    </subcellularLocation>
</comment>
<keyword evidence="9" id="KW-0732">Signal</keyword>
<accession>A0A194RNJ3</accession>
<evidence type="ECO:0000256" key="7">
    <source>
        <dbReference type="ARBA" id="ARBA00023170"/>
    </source>
</evidence>
<gene>
    <name evidence="10" type="ORF">RR48_12495</name>
</gene>
<evidence type="ECO:0000256" key="5">
    <source>
        <dbReference type="ARBA" id="ARBA00022989"/>
    </source>
</evidence>
<dbReference type="InParanoid" id="A0A194RNJ3"/>
<keyword evidence="3" id="KW-0812">Transmembrane</keyword>
<reference evidence="10 11" key="1">
    <citation type="journal article" date="2015" name="Nat. Commun.">
        <title>Outbred genome sequencing and CRISPR/Cas9 gene editing in butterflies.</title>
        <authorList>
            <person name="Li X."/>
            <person name="Fan D."/>
            <person name="Zhang W."/>
            <person name="Liu G."/>
            <person name="Zhang L."/>
            <person name="Zhao L."/>
            <person name="Fang X."/>
            <person name="Chen L."/>
            <person name="Dong Y."/>
            <person name="Chen Y."/>
            <person name="Ding Y."/>
            <person name="Zhao R."/>
            <person name="Feng M."/>
            <person name="Zhu Y."/>
            <person name="Feng Y."/>
            <person name="Jiang X."/>
            <person name="Zhu D."/>
            <person name="Xiang H."/>
            <person name="Feng X."/>
            <person name="Li S."/>
            <person name="Wang J."/>
            <person name="Zhang G."/>
            <person name="Kronforst M.R."/>
            <person name="Wang W."/>
        </authorList>
    </citation>
    <scope>NUCLEOTIDE SEQUENCE [LARGE SCALE GENOMIC DNA]</scope>
    <source>
        <strain evidence="10">Ya'a_city_454_Pm</strain>
        <tissue evidence="10">Whole body</tissue>
    </source>
</reference>
<evidence type="ECO:0000256" key="1">
    <source>
        <dbReference type="ARBA" id="ARBA00004141"/>
    </source>
</evidence>
<name>A0A194RNJ3_PAPMA</name>
<evidence type="ECO:0000256" key="3">
    <source>
        <dbReference type="ARBA" id="ARBA00022692"/>
    </source>
</evidence>
<dbReference type="Pfam" id="PF02949">
    <property type="entry name" value="7tm_6"/>
    <property type="match status" value="1"/>
</dbReference>
<sequence length="91" mass="9902">MKLRNTLSLPMLCQLASSGMLICLAGYQVALSEKISNAVYCSNWESGVALVQGVRPRIMFVIARAQKSLALTAGGFFDLSLVTFTTVKTLW</sequence>
<evidence type="ECO:0000256" key="4">
    <source>
        <dbReference type="ARBA" id="ARBA00022725"/>
    </source>
</evidence>
<evidence type="ECO:0000256" key="6">
    <source>
        <dbReference type="ARBA" id="ARBA00023136"/>
    </source>
</evidence>
<dbReference type="GO" id="GO:0016020">
    <property type="term" value="C:membrane"/>
    <property type="evidence" value="ECO:0007669"/>
    <property type="project" value="UniProtKB-SubCell"/>
</dbReference>
<dbReference type="GO" id="GO:0007165">
    <property type="term" value="P:signal transduction"/>
    <property type="evidence" value="ECO:0007669"/>
    <property type="project" value="UniProtKB-KW"/>
</dbReference>
<keyword evidence="6" id="KW-0472">Membrane</keyword>
<feature type="chain" id="PRO_5008265324" evidence="9">
    <location>
        <begin position="33"/>
        <end position="91"/>
    </location>
</feature>
<evidence type="ECO:0000256" key="9">
    <source>
        <dbReference type="SAM" id="SignalP"/>
    </source>
</evidence>
<organism evidence="10 11">
    <name type="scientific">Papilio machaon</name>
    <name type="common">Old World swallowtail butterfly</name>
    <dbReference type="NCBI Taxonomy" id="76193"/>
    <lineage>
        <taxon>Eukaryota</taxon>
        <taxon>Metazoa</taxon>
        <taxon>Ecdysozoa</taxon>
        <taxon>Arthropoda</taxon>
        <taxon>Hexapoda</taxon>
        <taxon>Insecta</taxon>
        <taxon>Pterygota</taxon>
        <taxon>Neoptera</taxon>
        <taxon>Endopterygota</taxon>
        <taxon>Lepidoptera</taxon>
        <taxon>Glossata</taxon>
        <taxon>Ditrysia</taxon>
        <taxon>Papilionoidea</taxon>
        <taxon>Papilionidae</taxon>
        <taxon>Papilioninae</taxon>
        <taxon>Papilio</taxon>
    </lineage>
</organism>
<feature type="signal peptide" evidence="9">
    <location>
        <begin position="1"/>
        <end position="32"/>
    </location>
</feature>
<dbReference type="Proteomes" id="UP000053240">
    <property type="component" value="Unassembled WGS sequence"/>
</dbReference>
<keyword evidence="11" id="KW-1185">Reference proteome</keyword>
<proteinExistence type="predicted"/>
<keyword evidence="2" id="KW-0716">Sensory transduction</keyword>
<dbReference type="InterPro" id="IPR004117">
    <property type="entry name" value="7tm6_olfct_rcpt"/>
</dbReference>
<dbReference type="AlphaFoldDB" id="A0A194RNJ3"/>
<evidence type="ECO:0000313" key="11">
    <source>
        <dbReference type="Proteomes" id="UP000053240"/>
    </source>
</evidence>
<protein>
    <submittedName>
        <fullName evidence="10">Uncharacterized protein</fullName>
    </submittedName>
</protein>
<dbReference type="GO" id="GO:0005549">
    <property type="term" value="F:odorant binding"/>
    <property type="evidence" value="ECO:0007669"/>
    <property type="project" value="InterPro"/>
</dbReference>
<evidence type="ECO:0000256" key="8">
    <source>
        <dbReference type="ARBA" id="ARBA00023224"/>
    </source>
</evidence>
<evidence type="ECO:0000313" key="10">
    <source>
        <dbReference type="EMBL" id="KPJ18984.1"/>
    </source>
</evidence>